<reference evidence="1 2" key="1">
    <citation type="journal article" date="2021" name="Elife">
        <title>Chloroplast acquisition without the gene transfer in kleptoplastic sea slugs, Plakobranchus ocellatus.</title>
        <authorList>
            <person name="Maeda T."/>
            <person name="Takahashi S."/>
            <person name="Yoshida T."/>
            <person name="Shimamura S."/>
            <person name="Takaki Y."/>
            <person name="Nagai Y."/>
            <person name="Toyoda A."/>
            <person name="Suzuki Y."/>
            <person name="Arimoto A."/>
            <person name="Ishii H."/>
            <person name="Satoh N."/>
            <person name="Nishiyama T."/>
            <person name="Hasebe M."/>
            <person name="Maruyama T."/>
            <person name="Minagawa J."/>
            <person name="Obokata J."/>
            <person name="Shigenobu S."/>
        </authorList>
    </citation>
    <scope>NUCLEOTIDE SEQUENCE [LARGE SCALE GENOMIC DNA]</scope>
</reference>
<dbReference type="Proteomes" id="UP000735302">
    <property type="component" value="Unassembled WGS sequence"/>
</dbReference>
<sequence>MRLASWLASNMATQLTTIHNISSALLALTHGASSKGPLASTNTQLGISSASTLHWITSYSTNIQSPSTTDSRQWTF</sequence>
<proteinExistence type="predicted"/>
<comment type="caution">
    <text evidence="1">The sequence shown here is derived from an EMBL/GenBank/DDBJ whole genome shotgun (WGS) entry which is preliminary data.</text>
</comment>
<evidence type="ECO:0000313" key="2">
    <source>
        <dbReference type="Proteomes" id="UP000735302"/>
    </source>
</evidence>
<name>A0AAV3Z240_9GAST</name>
<dbReference type="AlphaFoldDB" id="A0AAV3Z240"/>
<protein>
    <submittedName>
        <fullName evidence="1">Uncharacterized protein</fullName>
    </submittedName>
</protein>
<dbReference type="EMBL" id="BLXT01001861">
    <property type="protein sequence ID" value="GFN88662.1"/>
    <property type="molecule type" value="Genomic_DNA"/>
</dbReference>
<organism evidence="1 2">
    <name type="scientific">Plakobranchus ocellatus</name>
    <dbReference type="NCBI Taxonomy" id="259542"/>
    <lineage>
        <taxon>Eukaryota</taxon>
        <taxon>Metazoa</taxon>
        <taxon>Spiralia</taxon>
        <taxon>Lophotrochozoa</taxon>
        <taxon>Mollusca</taxon>
        <taxon>Gastropoda</taxon>
        <taxon>Heterobranchia</taxon>
        <taxon>Euthyneura</taxon>
        <taxon>Panpulmonata</taxon>
        <taxon>Sacoglossa</taxon>
        <taxon>Placobranchoidea</taxon>
        <taxon>Plakobranchidae</taxon>
        <taxon>Plakobranchus</taxon>
    </lineage>
</organism>
<keyword evidence="2" id="KW-1185">Reference proteome</keyword>
<evidence type="ECO:0000313" key="1">
    <source>
        <dbReference type="EMBL" id="GFN88662.1"/>
    </source>
</evidence>
<gene>
    <name evidence="1" type="ORF">PoB_001516800</name>
</gene>
<accession>A0AAV3Z240</accession>